<evidence type="ECO:0000313" key="3">
    <source>
        <dbReference type="Proteomes" id="UP000265325"/>
    </source>
</evidence>
<evidence type="ECO:0000313" key="2">
    <source>
        <dbReference type="EMBL" id="KKZ73797.1"/>
    </source>
</evidence>
<organism evidence="2 3">
    <name type="scientific">Streptomyces showdoensis</name>
    <dbReference type="NCBI Taxonomy" id="68268"/>
    <lineage>
        <taxon>Bacteria</taxon>
        <taxon>Bacillati</taxon>
        <taxon>Actinomycetota</taxon>
        <taxon>Actinomycetes</taxon>
        <taxon>Kitasatosporales</taxon>
        <taxon>Streptomycetaceae</taxon>
        <taxon>Streptomyces</taxon>
    </lineage>
</organism>
<name>A0A2P2GQM1_STREW</name>
<dbReference type="EMBL" id="LAQS01000013">
    <property type="protein sequence ID" value="KKZ73797.1"/>
    <property type="molecule type" value="Genomic_DNA"/>
</dbReference>
<evidence type="ECO:0000256" key="1">
    <source>
        <dbReference type="SAM" id="MobiDB-lite"/>
    </source>
</evidence>
<reference evidence="2 3" key="1">
    <citation type="submission" date="2015-05" db="EMBL/GenBank/DDBJ databases">
        <title>Draft Genome assembly of Streptomyces showdoensis.</title>
        <authorList>
            <person name="Thapa K.K."/>
            <person name="Metsa-Ketela M."/>
        </authorList>
    </citation>
    <scope>NUCLEOTIDE SEQUENCE [LARGE SCALE GENOMIC DNA]</scope>
    <source>
        <strain evidence="2 3">ATCC 15227</strain>
    </source>
</reference>
<sequence>MAGPEVEHRLVDGRVRGVRRRHRVRHGHGRGRRCRSRVWNRVRNRVLNRFFKVRLGLAVPAVSAGCRIQRGHAGTNAPAVPAVTAGSWRAGVRKVPGRLGGARLWSPARFLTYRQFPLAAQEVTRVRRPARRARRVPRAPGAALHEAPRQR</sequence>
<accession>A0A2P2GQM1</accession>
<gene>
    <name evidence="2" type="ORF">VO63_10600</name>
</gene>
<dbReference type="Proteomes" id="UP000265325">
    <property type="component" value="Unassembled WGS sequence"/>
</dbReference>
<feature type="region of interest" description="Disordered" evidence="1">
    <location>
        <begin position="129"/>
        <end position="151"/>
    </location>
</feature>
<comment type="caution">
    <text evidence="2">The sequence shown here is derived from an EMBL/GenBank/DDBJ whole genome shotgun (WGS) entry which is preliminary data.</text>
</comment>
<dbReference type="AlphaFoldDB" id="A0A2P2GQM1"/>
<keyword evidence="3" id="KW-1185">Reference proteome</keyword>
<proteinExistence type="predicted"/>
<protein>
    <submittedName>
        <fullName evidence="2">Uncharacterized protein</fullName>
    </submittedName>
</protein>